<evidence type="ECO:0000313" key="2">
    <source>
        <dbReference type="Proteomes" id="UP000298579"/>
    </source>
</evidence>
<dbReference type="Proteomes" id="UP000298579">
    <property type="component" value="Chromosome linear"/>
</dbReference>
<dbReference type="OrthoDB" id="8401536at2"/>
<proteinExistence type="predicted"/>
<accession>A0A083ZKQ4</accession>
<dbReference type="RefSeq" id="WP_010972953.1">
    <property type="nucleotide sequence ID" value="NZ_CP039889.1"/>
</dbReference>
<protein>
    <submittedName>
        <fullName evidence="1">Uncharacterized protein</fullName>
    </submittedName>
</protein>
<dbReference type="AlphaFoldDB" id="A0A083ZKQ4"/>
<organism evidence="1 2">
    <name type="scientific">Agrobacterium tumefaciens</name>
    <dbReference type="NCBI Taxonomy" id="358"/>
    <lineage>
        <taxon>Bacteria</taxon>
        <taxon>Pseudomonadati</taxon>
        <taxon>Pseudomonadota</taxon>
        <taxon>Alphaproteobacteria</taxon>
        <taxon>Hyphomicrobiales</taxon>
        <taxon>Rhizobiaceae</taxon>
        <taxon>Rhizobium/Agrobacterium group</taxon>
        <taxon>Agrobacterium</taxon>
        <taxon>Agrobacterium tumefaciens complex</taxon>
    </lineage>
</organism>
<reference evidence="1 2" key="1">
    <citation type="submission" date="2019-04" db="EMBL/GenBank/DDBJ databases">
        <title>Complete genome sequence of Agrobacterium tumefaciens CFBP5877.</title>
        <authorList>
            <person name="Huang Y.-Y."/>
            <person name="Chiang H.-Y."/>
            <person name="Chou L."/>
            <person name="Lai E.-M."/>
            <person name="Kuo C.-H."/>
        </authorList>
    </citation>
    <scope>NUCLEOTIDE SEQUENCE [LARGE SCALE GENOMIC DNA]</scope>
    <source>
        <strain evidence="1 2">CFBP5877</strain>
    </source>
</reference>
<dbReference type="GeneID" id="1135210"/>
<evidence type="ECO:0000313" key="1">
    <source>
        <dbReference type="EMBL" id="QCL80836.1"/>
    </source>
</evidence>
<name>A0A083ZKQ4_AGRTU</name>
<sequence length="65" mass="7322">MFEFLKPQQQTVIDDVEATGTYADALLNVPSPELTRSTAREHGHEAHSRDYCENRDISRSALGFV</sequence>
<gene>
    <name evidence="1" type="ORF">CFBP5877_16905</name>
</gene>
<dbReference type="EMBL" id="CP039898">
    <property type="protein sequence ID" value="QCL80836.1"/>
    <property type="molecule type" value="Genomic_DNA"/>
</dbReference>